<accession>A0A0M5JB28</accession>
<name>A0A0M5JB28_9BACI</name>
<dbReference type="Pfam" id="PF00496">
    <property type="entry name" value="SBP_bac_5"/>
    <property type="match status" value="1"/>
</dbReference>
<dbReference type="GO" id="GO:0015833">
    <property type="term" value="P:peptide transport"/>
    <property type="evidence" value="ECO:0007669"/>
    <property type="project" value="TreeGrafter"/>
</dbReference>
<dbReference type="AlphaFoldDB" id="A0A0M5JB28"/>
<dbReference type="GO" id="GO:1904680">
    <property type="term" value="F:peptide transmembrane transporter activity"/>
    <property type="evidence" value="ECO:0007669"/>
    <property type="project" value="TreeGrafter"/>
</dbReference>
<dbReference type="EMBL" id="CP012600">
    <property type="protein sequence ID" value="ALC80469.1"/>
    <property type="molecule type" value="Genomic_DNA"/>
</dbReference>
<proteinExistence type="inferred from homology"/>
<protein>
    <submittedName>
        <fullName evidence="6">Oligopeptide-binding protein AppA</fullName>
    </submittedName>
</protein>
<keyword evidence="2" id="KW-0813">Transport</keyword>
<evidence type="ECO:0000256" key="3">
    <source>
        <dbReference type="ARBA" id="ARBA00022729"/>
    </source>
</evidence>
<evidence type="ECO:0000259" key="5">
    <source>
        <dbReference type="Pfam" id="PF00496"/>
    </source>
</evidence>
<dbReference type="PIRSF" id="PIRSF002741">
    <property type="entry name" value="MppA"/>
    <property type="match status" value="1"/>
</dbReference>
<feature type="domain" description="Solute-binding protein family 5" evidence="5">
    <location>
        <begin position="75"/>
        <end position="445"/>
    </location>
</feature>
<dbReference type="Gene3D" id="3.10.105.10">
    <property type="entry name" value="Dipeptide-binding Protein, Domain 3"/>
    <property type="match status" value="1"/>
</dbReference>
<dbReference type="STRING" id="1441095.AM592_01870"/>
<dbReference type="InterPro" id="IPR000914">
    <property type="entry name" value="SBP_5_dom"/>
</dbReference>
<keyword evidence="7" id="KW-1185">Reference proteome</keyword>
<dbReference type="InterPro" id="IPR039424">
    <property type="entry name" value="SBP_5"/>
</dbReference>
<organism evidence="6 7">
    <name type="scientific">Bacillus gobiensis</name>
    <dbReference type="NCBI Taxonomy" id="1441095"/>
    <lineage>
        <taxon>Bacteria</taxon>
        <taxon>Bacillati</taxon>
        <taxon>Bacillota</taxon>
        <taxon>Bacilli</taxon>
        <taxon>Bacillales</taxon>
        <taxon>Bacillaceae</taxon>
        <taxon>Bacillus</taxon>
    </lineage>
</organism>
<feature type="chain" id="PRO_5005803654" evidence="4">
    <location>
        <begin position="26"/>
        <end position="531"/>
    </location>
</feature>
<dbReference type="PANTHER" id="PTHR30290">
    <property type="entry name" value="PERIPLASMIC BINDING COMPONENT OF ABC TRANSPORTER"/>
    <property type="match status" value="1"/>
</dbReference>
<dbReference type="Gene3D" id="3.40.190.10">
    <property type="entry name" value="Periplasmic binding protein-like II"/>
    <property type="match status" value="1"/>
</dbReference>
<dbReference type="PATRIC" id="fig|1441095.3.peg.399"/>
<dbReference type="SUPFAM" id="SSF53850">
    <property type="entry name" value="Periplasmic binding protein-like II"/>
    <property type="match status" value="1"/>
</dbReference>
<dbReference type="PROSITE" id="PS51257">
    <property type="entry name" value="PROKAR_LIPOPROTEIN"/>
    <property type="match status" value="1"/>
</dbReference>
<dbReference type="GO" id="GO:0042597">
    <property type="term" value="C:periplasmic space"/>
    <property type="evidence" value="ECO:0007669"/>
    <property type="project" value="UniProtKB-ARBA"/>
</dbReference>
<keyword evidence="3 4" id="KW-0732">Signal</keyword>
<evidence type="ECO:0000256" key="4">
    <source>
        <dbReference type="SAM" id="SignalP"/>
    </source>
</evidence>
<reference evidence="6 7" key="2">
    <citation type="journal article" date="2016" name="Int. J. Syst. Evol. Microbiol.">
        <title>Bacillus gobiensis sp. nov., isolated from a soil sample.</title>
        <authorList>
            <person name="Liu B."/>
            <person name="Liu G.H."/>
            <person name="Cetin S."/>
            <person name="Schumann P."/>
            <person name="Pan Z.Z."/>
            <person name="Chen Q.Q."/>
        </authorList>
    </citation>
    <scope>NUCLEOTIDE SEQUENCE [LARGE SCALE GENOMIC DNA]</scope>
    <source>
        <strain evidence="6 7">FJAT-4402</strain>
    </source>
</reference>
<dbReference type="InterPro" id="IPR030678">
    <property type="entry name" value="Peptide/Ni-bd"/>
</dbReference>
<evidence type="ECO:0000256" key="2">
    <source>
        <dbReference type="ARBA" id="ARBA00022448"/>
    </source>
</evidence>
<feature type="signal peptide" evidence="4">
    <location>
        <begin position="1"/>
        <end position="25"/>
    </location>
</feature>
<dbReference type="Gene3D" id="3.90.76.10">
    <property type="entry name" value="Dipeptide-binding Protein, Domain 1"/>
    <property type="match status" value="1"/>
</dbReference>
<reference evidence="7" key="1">
    <citation type="submission" date="2015-08" db="EMBL/GenBank/DDBJ databases">
        <title>Genome sequencing project for genomic taxonomy and phylogenomics of Bacillus-like bacteria.</title>
        <authorList>
            <person name="Liu B."/>
            <person name="Wang J."/>
            <person name="Zhu Y."/>
            <person name="Liu G."/>
            <person name="Chen Q."/>
            <person name="Chen Z."/>
            <person name="Lan J."/>
            <person name="Che J."/>
            <person name="Ge C."/>
            <person name="Shi H."/>
            <person name="Pan Z."/>
            <person name="Liu X."/>
        </authorList>
    </citation>
    <scope>NUCLEOTIDE SEQUENCE [LARGE SCALE GENOMIC DNA]</scope>
    <source>
        <strain evidence="7">FJAT-4402</strain>
    </source>
</reference>
<sequence length="531" mass="59739">MRWNRRLITLVMILVLILTACNSGASSSQEKNKTMYIGIVNSPILFNPINSADIASQYVEGYMFDSLLDMPSPLEFTPKLADTFETMDNQTYIIKLNDKAKWSDGEPVTAEDAAFTLNLIANPKVETHIGTYLSSLEGLENGKLPEGETEIPSVKVIDHKTLQLKTKQPIDPNLIKEQLGVKLMILPKHVLENVDPSKLSQHPFMQKPNVTSGPFKFVQYKKDQYAEFEQNPDYYLGKPKLDRMFIKIMVGANVVSQLQTGEIDMNAALGKIPVQDYQTVEGFDHITTDIQPTIGFQMMVFNTDSIKEAKVRQAIAYAINRQSIVDDLLKGTGEIIDGPYTSLSPYLNKELKQYTYDPEKAKQLLNNSGWDVAKPIKLVVPTGNKVREQSADILTQNLKDIGLKVEVTTYDFPTSLQKARQGDFDLYLLGNAISIDPDVSAIYASTATWNLMKYNNPKVDELLEKGKSEADPEKRKAIYNELQEIWNKDLPVFTLYSDYNFTAISKDVTYGGVNLLDASIDYHKWDIGGDQ</sequence>
<dbReference type="Proteomes" id="UP000067625">
    <property type="component" value="Chromosome"/>
</dbReference>
<evidence type="ECO:0000256" key="1">
    <source>
        <dbReference type="ARBA" id="ARBA00005695"/>
    </source>
</evidence>
<gene>
    <name evidence="6" type="ORF">AM592_01870</name>
</gene>
<comment type="similarity">
    <text evidence="1">Belongs to the bacterial solute-binding protein 5 family.</text>
</comment>
<dbReference type="PANTHER" id="PTHR30290:SF9">
    <property type="entry name" value="OLIGOPEPTIDE-BINDING PROTEIN APPA"/>
    <property type="match status" value="1"/>
</dbReference>
<dbReference type="RefSeq" id="WP_053602202.1">
    <property type="nucleotide sequence ID" value="NZ_CP012600.1"/>
</dbReference>
<evidence type="ECO:0000313" key="7">
    <source>
        <dbReference type="Proteomes" id="UP000067625"/>
    </source>
</evidence>
<dbReference type="GO" id="GO:0043190">
    <property type="term" value="C:ATP-binding cassette (ABC) transporter complex"/>
    <property type="evidence" value="ECO:0007669"/>
    <property type="project" value="InterPro"/>
</dbReference>
<dbReference type="OrthoDB" id="9796817at2"/>
<evidence type="ECO:0000313" key="6">
    <source>
        <dbReference type="EMBL" id="ALC80469.1"/>
    </source>
</evidence>